<gene>
    <name evidence="1" type="ORF">CK797_05395</name>
</gene>
<name>A0A2J6NMP4_9LACO</name>
<dbReference type="InterPro" id="IPR003688">
    <property type="entry name" value="TraG/VirD4"/>
</dbReference>
<accession>A0A2J6NMP4</accession>
<dbReference type="SUPFAM" id="SSF52540">
    <property type="entry name" value="P-loop containing nucleoside triphosphate hydrolases"/>
    <property type="match status" value="1"/>
</dbReference>
<protein>
    <submittedName>
        <fullName evidence="1">Uncharacterized protein</fullName>
    </submittedName>
</protein>
<organism evidence="1 2">
    <name type="scientific">Limosilactobacillus pontis</name>
    <dbReference type="NCBI Taxonomy" id="35787"/>
    <lineage>
        <taxon>Bacteria</taxon>
        <taxon>Bacillati</taxon>
        <taxon>Bacillota</taxon>
        <taxon>Bacilli</taxon>
        <taxon>Lactobacillales</taxon>
        <taxon>Lactobacillaceae</taxon>
        <taxon>Limosilactobacillus</taxon>
    </lineage>
</organism>
<reference evidence="1 2" key="1">
    <citation type="submission" date="2017-09" db="EMBL/GenBank/DDBJ databases">
        <title>Bacterial strain isolated from the female urinary microbiota.</title>
        <authorList>
            <person name="Thomas-White K."/>
            <person name="Kumar N."/>
            <person name="Forster S."/>
            <person name="Putonti C."/>
            <person name="Lawley T."/>
            <person name="Wolfe A.J."/>
        </authorList>
    </citation>
    <scope>NUCLEOTIDE SEQUENCE [LARGE SCALE GENOMIC DNA]</scope>
    <source>
        <strain evidence="1 2">UMB0683</strain>
    </source>
</reference>
<sequence>MRTIGFHNTDKTRPATTPWVTHYQSGATIFGRGTYLPIDYGQARNDNTLVVGSSGTGKTYSFVEPNILQANANYVVADAKGDILANTGMSLRAQGYHIQVLNLVDLKHSMTYNPLYYMHDEMDVVAFAHQVIGADITGNANHRGFDDPFWTNAPASLLEALIMFTEEFLPVGMQTMGTALRLGSGTKSAFRCPAALEQRCPEQGVRENLEQHCWYPGNRLGTVHGRGR</sequence>
<evidence type="ECO:0000313" key="2">
    <source>
        <dbReference type="Proteomes" id="UP000239920"/>
    </source>
</evidence>
<dbReference type="GO" id="GO:0016020">
    <property type="term" value="C:membrane"/>
    <property type="evidence" value="ECO:0007669"/>
    <property type="project" value="InterPro"/>
</dbReference>
<proteinExistence type="predicted"/>
<dbReference type="Proteomes" id="UP000239920">
    <property type="component" value="Unassembled WGS sequence"/>
</dbReference>
<dbReference type="OrthoDB" id="9766496at2"/>
<dbReference type="CDD" id="cd01127">
    <property type="entry name" value="TrwB_TraG_TraD_VirD4"/>
    <property type="match status" value="1"/>
</dbReference>
<dbReference type="InterPro" id="IPR027417">
    <property type="entry name" value="P-loop_NTPase"/>
</dbReference>
<dbReference type="Pfam" id="PF02534">
    <property type="entry name" value="T4SS-DNA_transf"/>
    <property type="match status" value="1"/>
</dbReference>
<dbReference type="Gene3D" id="3.40.50.300">
    <property type="entry name" value="P-loop containing nucleotide triphosphate hydrolases"/>
    <property type="match status" value="1"/>
</dbReference>
<evidence type="ECO:0000313" key="1">
    <source>
        <dbReference type="EMBL" id="PMB82486.1"/>
    </source>
</evidence>
<dbReference type="RefSeq" id="WP_104688735.1">
    <property type="nucleotide sequence ID" value="NZ_JBKTHY010000002.1"/>
</dbReference>
<comment type="caution">
    <text evidence="1">The sequence shown here is derived from an EMBL/GenBank/DDBJ whole genome shotgun (WGS) entry which is preliminary data.</text>
</comment>
<dbReference type="EMBL" id="PNFV01000005">
    <property type="protein sequence ID" value="PMB82486.1"/>
    <property type="molecule type" value="Genomic_DNA"/>
</dbReference>
<dbReference type="AlphaFoldDB" id="A0A2J6NMP4"/>